<accession>A0A1I1Q080</accession>
<feature type="region of interest" description="Disordered" evidence="1">
    <location>
        <begin position="1"/>
        <end position="32"/>
    </location>
</feature>
<dbReference type="InterPro" id="IPR013078">
    <property type="entry name" value="His_Pase_superF_clade-1"/>
</dbReference>
<feature type="compositionally biased region" description="Basic and acidic residues" evidence="1">
    <location>
        <begin position="1"/>
        <end position="16"/>
    </location>
</feature>
<dbReference type="EMBL" id="FOMJ01000002">
    <property type="protein sequence ID" value="SFD15556.1"/>
    <property type="molecule type" value="Genomic_DNA"/>
</dbReference>
<dbReference type="Pfam" id="PF00300">
    <property type="entry name" value="His_Phos_1"/>
    <property type="match status" value="1"/>
</dbReference>
<gene>
    <name evidence="2" type="ORF">SAMN05660831_00914</name>
</gene>
<name>A0A1I1Q080_9GAMM</name>
<dbReference type="InterPro" id="IPR029033">
    <property type="entry name" value="His_PPase_superfam"/>
</dbReference>
<dbReference type="STRING" id="1123397.SAMN05660831_00914"/>
<proteinExistence type="predicted"/>
<dbReference type="PANTHER" id="PTHR48100:SF1">
    <property type="entry name" value="HISTIDINE PHOSPHATASE FAMILY PROTEIN-RELATED"/>
    <property type="match status" value="1"/>
</dbReference>
<organism evidence="2 3">
    <name type="scientific">Thiohalospira halophila DSM 15071</name>
    <dbReference type="NCBI Taxonomy" id="1123397"/>
    <lineage>
        <taxon>Bacteria</taxon>
        <taxon>Pseudomonadati</taxon>
        <taxon>Pseudomonadota</taxon>
        <taxon>Gammaproteobacteria</taxon>
        <taxon>Thiohalospirales</taxon>
        <taxon>Thiohalospiraceae</taxon>
        <taxon>Thiohalospira</taxon>
    </lineage>
</organism>
<dbReference type="AlphaFoldDB" id="A0A1I1Q080"/>
<dbReference type="CDD" id="cd07067">
    <property type="entry name" value="HP_PGM_like"/>
    <property type="match status" value="1"/>
</dbReference>
<reference evidence="2 3" key="1">
    <citation type="submission" date="2016-10" db="EMBL/GenBank/DDBJ databases">
        <authorList>
            <person name="de Groot N.N."/>
        </authorList>
    </citation>
    <scope>NUCLEOTIDE SEQUENCE [LARGE SCALE GENOMIC DNA]</scope>
    <source>
        <strain evidence="2 3">HL3</strain>
    </source>
</reference>
<dbReference type="Gene3D" id="3.40.50.1240">
    <property type="entry name" value="Phosphoglycerate mutase-like"/>
    <property type="match status" value="1"/>
</dbReference>
<dbReference type="RefSeq" id="WP_240308019.1">
    <property type="nucleotide sequence ID" value="NZ_FOMJ01000002.1"/>
</dbReference>
<evidence type="ECO:0000313" key="3">
    <source>
        <dbReference type="Proteomes" id="UP000198611"/>
    </source>
</evidence>
<dbReference type="GO" id="GO:0016791">
    <property type="term" value="F:phosphatase activity"/>
    <property type="evidence" value="ECO:0007669"/>
    <property type="project" value="TreeGrafter"/>
</dbReference>
<dbReference type="InterPro" id="IPR050275">
    <property type="entry name" value="PGM_Phosphatase"/>
</dbReference>
<dbReference type="SUPFAM" id="SSF53254">
    <property type="entry name" value="Phosphoglycerate mutase-like"/>
    <property type="match status" value="1"/>
</dbReference>
<dbReference type="PIRSF" id="PIRSF000709">
    <property type="entry name" value="6PFK_2-Ptase"/>
    <property type="match status" value="1"/>
</dbReference>
<evidence type="ECO:0000313" key="2">
    <source>
        <dbReference type="EMBL" id="SFD15556.1"/>
    </source>
</evidence>
<sequence>MIGEHHTTVDLIRHGEPVGGKRFRGQSDDPLSETGWAQMRAAVAGATPWTAVVTSPLTRCRAFAEALAGERDLPLRVEPDFREIGFGEWEGRTHAEVEAAEPHALRAFRADPAGHRPPGAEPVGDFRARLAAAWERLLAAEGDGHVLLVAHAGVIRGLVAGLLEAPDHALFRMSVGYASLTRLAVHELDGDVWPQIVTHAAPLPEAQT</sequence>
<dbReference type="SMART" id="SM00855">
    <property type="entry name" value="PGAM"/>
    <property type="match status" value="1"/>
</dbReference>
<protein>
    <submittedName>
        <fullName evidence="2">Probable phosphoglycerate mutase</fullName>
    </submittedName>
</protein>
<dbReference type="GO" id="GO:0005737">
    <property type="term" value="C:cytoplasm"/>
    <property type="evidence" value="ECO:0007669"/>
    <property type="project" value="TreeGrafter"/>
</dbReference>
<keyword evidence="3" id="KW-1185">Reference proteome</keyword>
<dbReference type="PANTHER" id="PTHR48100">
    <property type="entry name" value="BROAD-SPECIFICITY PHOSPHATASE YOR283W-RELATED"/>
    <property type="match status" value="1"/>
</dbReference>
<evidence type="ECO:0000256" key="1">
    <source>
        <dbReference type="SAM" id="MobiDB-lite"/>
    </source>
</evidence>
<dbReference type="Proteomes" id="UP000198611">
    <property type="component" value="Unassembled WGS sequence"/>
</dbReference>